<dbReference type="EMBL" id="CP039126">
    <property type="protein sequence ID" value="QMW79298.1"/>
    <property type="molecule type" value="Genomic_DNA"/>
</dbReference>
<proteinExistence type="predicted"/>
<protein>
    <submittedName>
        <fullName evidence="2">Uncharacterized protein</fullName>
    </submittedName>
</protein>
<feature type="region of interest" description="Disordered" evidence="1">
    <location>
        <begin position="1"/>
        <end position="38"/>
    </location>
</feature>
<evidence type="ECO:0000313" key="4">
    <source>
        <dbReference type="Proteomes" id="UP000515789"/>
    </source>
</evidence>
<dbReference type="EMBL" id="CP039126">
    <property type="protein sequence ID" value="QMW79527.1"/>
    <property type="molecule type" value="Genomic_DNA"/>
</dbReference>
<evidence type="ECO:0000313" key="3">
    <source>
        <dbReference type="EMBL" id="QMW79527.1"/>
    </source>
</evidence>
<gene>
    <name evidence="2" type="ORF">E5259_17775</name>
    <name evidence="3" type="ORF">E5259_18995</name>
</gene>
<reference evidence="2 4" key="1">
    <citation type="submission" date="2019-04" db="EMBL/GenBank/DDBJ databases">
        <authorList>
            <person name="Schori C."/>
            <person name="Ahrens C."/>
        </authorList>
    </citation>
    <scope>NUCLEOTIDE SEQUENCE [LARGE SCALE GENOMIC DNA]</scope>
    <source>
        <strain evidence="2 4">DSM 2950</strain>
    </source>
</reference>
<organism evidence="2 4">
    <name type="scientific">Blautia producta</name>
    <dbReference type="NCBI Taxonomy" id="33035"/>
    <lineage>
        <taxon>Bacteria</taxon>
        <taxon>Bacillati</taxon>
        <taxon>Bacillota</taxon>
        <taxon>Clostridia</taxon>
        <taxon>Lachnospirales</taxon>
        <taxon>Lachnospiraceae</taxon>
        <taxon>Blautia</taxon>
    </lineage>
</organism>
<dbReference type="RefSeq" id="WP_044912386.1">
    <property type="nucleotide sequence ID" value="NZ_CP039126.1"/>
</dbReference>
<name>A0A7G5MXF5_9FIRM</name>
<evidence type="ECO:0000313" key="2">
    <source>
        <dbReference type="EMBL" id="QMW79298.1"/>
    </source>
</evidence>
<feature type="compositionally biased region" description="Basic residues" evidence="1">
    <location>
        <begin position="24"/>
        <end position="38"/>
    </location>
</feature>
<accession>A0A7G5MXF5</accession>
<feature type="compositionally biased region" description="Basic and acidic residues" evidence="1">
    <location>
        <begin position="1"/>
        <end position="10"/>
    </location>
</feature>
<dbReference type="Proteomes" id="UP000515789">
    <property type="component" value="Chromosome"/>
</dbReference>
<sequence length="119" mass="13868">MNEYVREAARRNGIISRSEENKPGKKKSQSISTRLKKAKTYERQQDIMQEWAEGWQQDMENTLLRLRRAAMRDDHGEIMHMIDQLNGMCDKRFTGLGNAIRIVSDPDRDLTVGTDKDIE</sequence>
<evidence type="ECO:0000256" key="1">
    <source>
        <dbReference type="SAM" id="MobiDB-lite"/>
    </source>
</evidence>
<dbReference type="GeneID" id="75052141"/>
<dbReference type="AlphaFoldDB" id="A0A7G5MXF5"/>